<dbReference type="AlphaFoldDB" id="A0A0C9WDJ2"/>
<keyword evidence="4" id="KW-1133">Transmembrane helix</keyword>
<keyword evidence="4" id="KW-0472">Membrane</keyword>
<evidence type="ECO:0000313" key="6">
    <source>
        <dbReference type="EMBL" id="KIJ62532.1"/>
    </source>
</evidence>
<dbReference type="InterPro" id="IPR033121">
    <property type="entry name" value="PEPTIDASE_A1"/>
</dbReference>
<dbReference type="PANTHER" id="PTHR47966">
    <property type="entry name" value="BETA-SITE APP-CLEAVING ENZYME, ISOFORM A-RELATED"/>
    <property type="match status" value="1"/>
</dbReference>
<feature type="region of interest" description="Disordered" evidence="3">
    <location>
        <begin position="365"/>
        <end position="402"/>
    </location>
</feature>
<evidence type="ECO:0000313" key="7">
    <source>
        <dbReference type="Proteomes" id="UP000053820"/>
    </source>
</evidence>
<dbReference type="GO" id="GO:0004190">
    <property type="term" value="F:aspartic-type endopeptidase activity"/>
    <property type="evidence" value="ECO:0007669"/>
    <property type="project" value="UniProtKB-KW"/>
</dbReference>
<keyword evidence="2" id="KW-0645">Protease</keyword>
<keyword evidence="2" id="KW-0064">Aspartyl protease</keyword>
<organism evidence="6 7">
    <name type="scientific">Hydnomerulius pinastri MD-312</name>
    <dbReference type="NCBI Taxonomy" id="994086"/>
    <lineage>
        <taxon>Eukaryota</taxon>
        <taxon>Fungi</taxon>
        <taxon>Dikarya</taxon>
        <taxon>Basidiomycota</taxon>
        <taxon>Agaricomycotina</taxon>
        <taxon>Agaricomycetes</taxon>
        <taxon>Agaricomycetidae</taxon>
        <taxon>Boletales</taxon>
        <taxon>Boletales incertae sedis</taxon>
        <taxon>Leucogyrophana</taxon>
    </lineage>
</organism>
<keyword evidence="7" id="KW-1185">Reference proteome</keyword>
<dbReference type="InterPro" id="IPR001461">
    <property type="entry name" value="Aspartic_peptidase_A1"/>
</dbReference>
<dbReference type="EMBL" id="KN839854">
    <property type="protein sequence ID" value="KIJ62532.1"/>
    <property type="molecule type" value="Genomic_DNA"/>
</dbReference>
<evidence type="ECO:0000256" key="2">
    <source>
        <dbReference type="ARBA" id="ARBA00022750"/>
    </source>
</evidence>
<dbReference type="GO" id="GO:0006508">
    <property type="term" value="P:proteolysis"/>
    <property type="evidence" value="ECO:0007669"/>
    <property type="project" value="InterPro"/>
</dbReference>
<evidence type="ECO:0000256" key="4">
    <source>
        <dbReference type="SAM" id="Phobius"/>
    </source>
</evidence>
<dbReference type="Gene3D" id="2.40.70.10">
    <property type="entry name" value="Acid Proteases"/>
    <property type="match status" value="2"/>
</dbReference>
<feature type="transmembrane region" description="Helical" evidence="4">
    <location>
        <begin position="407"/>
        <end position="430"/>
    </location>
</feature>
<keyword evidence="2" id="KW-0378">Hydrolase</keyword>
<sequence length="500" mass="53670">MSMNTSTSNLSDVSNIAYQANITMNGELFSVVIDTGSSDLILTNEVPGAVDEHYNETVTFAVGGNTGEVRSGTMEIEDFRIESQYFIDATGQQFPGGADGLVGLGPSSGSQVRAGGNSASANPFLDQIFLSNDTVENYIAVLLGRSNDPDDPYPGDLSIGDVLPELNDILNTTKHSVTTSGIKFSQHWQILLDENGIIGPNGKPIPITSQVTNTTNPKNATVVFDTGFSLPQVPRYIADALYADIPGTELKNLSGVGEIYFLPCDYEMNATFLFGGIEFPIHPLDLNFYSPGLGTSNCVGGFQPFSYDQGEVLYDMVLGMGFLRNAYLLVNFGNLLNASTPETTTAYIQLLPTTNATEAAADFAQVRKSGKKPKSSSSDKGTDDLESLVNNATTSSQKKKNSKGGSWVAAVIAVGVVVLFLLVLLGLWWWGRRNRSKSKSTNVGEAGSIPAYPSNDATQYRLLDEPSPQGAYDLQIAPDGAYTEPKLYGTEYKTAWDAHV</sequence>
<accession>A0A0C9WDJ2</accession>
<dbReference type="OrthoDB" id="15189at2759"/>
<evidence type="ECO:0000259" key="5">
    <source>
        <dbReference type="PROSITE" id="PS51767"/>
    </source>
</evidence>
<keyword evidence="4" id="KW-0812">Transmembrane</keyword>
<gene>
    <name evidence="6" type="ORF">HYDPIDRAFT_114175</name>
</gene>
<dbReference type="InterPro" id="IPR001969">
    <property type="entry name" value="Aspartic_peptidase_AS"/>
</dbReference>
<comment type="similarity">
    <text evidence="1">Belongs to the peptidase A1 family.</text>
</comment>
<dbReference type="InterPro" id="IPR021109">
    <property type="entry name" value="Peptidase_aspartic_dom_sf"/>
</dbReference>
<dbReference type="Pfam" id="PF00026">
    <property type="entry name" value="Asp"/>
    <property type="match status" value="1"/>
</dbReference>
<reference evidence="6 7" key="1">
    <citation type="submission" date="2014-04" db="EMBL/GenBank/DDBJ databases">
        <title>Evolutionary Origins and Diversification of the Mycorrhizal Mutualists.</title>
        <authorList>
            <consortium name="DOE Joint Genome Institute"/>
            <consortium name="Mycorrhizal Genomics Consortium"/>
            <person name="Kohler A."/>
            <person name="Kuo A."/>
            <person name="Nagy L.G."/>
            <person name="Floudas D."/>
            <person name="Copeland A."/>
            <person name="Barry K.W."/>
            <person name="Cichocki N."/>
            <person name="Veneault-Fourrey C."/>
            <person name="LaButti K."/>
            <person name="Lindquist E.A."/>
            <person name="Lipzen A."/>
            <person name="Lundell T."/>
            <person name="Morin E."/>
            <person name="Murat C."/>
            <person name="Riley R."/>
            <person name="Ohm R."/>
            <person name="Sun H."/>
            <person name="Tunlid A."/>
            <person name="Henrissat B."/>
            <person name="Grigoriev I.V."/>
            <person name="Hibbett D.S."/>
            <person name="Martin F."/>
        </authorList>
    </citation>
    <scope>NUCLEOTIDE SEQUENCE [LARGE SCALE GENOMIC DNA]</scope>
    <source>
        <strain evidence="6 7">MD-312</strain>
    </source>
</reference>
<feature type="domain" description="Peptidase A1" evidence="5">
    <location>
        <begin position="18"/>
        <end position="340"/>
    </location>
</feature>
<evidence type="ECO:0000256" key="1">
    <source>
        <dbReference type="ARBA" id="ARBA00007447"/>
    </source>
</evidence>
<proteinExistence type="inferred from homology"/>
<dbReference type="HOGENOM" id="CLU_013253_8_0_1"/>
<dbReference type="Proteomes" id="UP000053820">
    <property type="component" value="Unassembled WGS sequence"/>
</dbReference>
<protein>
    <recommendedName>
        <fullName evidence="5">Peptidase A1 domain-containing protein</fullName>
    </recommendedName>
</protein>
<evidence type="ECO:0000256" key="3">
    <source>
        <dbReference type="SAM" id="MobiDB-lite"/>
    </source>
</evidence>
<dbReference type="PROSITE" id="PS51767">
    <property type="entry name" value="PEPTIDASE_A1"/>
    <property type="match status" value="1"/>
</dbReference>
<dbReference type="PROSITE" id="PS00141">
    <property type="entry name" value="ASP_PROTEASE"/>
    <property type="match status" value="1"/>
</dbReference>
<name>A0A0C9WDJ2_9AGAM</name>
<dbReference type="CDD" id="cd05471">
    <property type="entry name" value="pepsin_like"/>
    <property type="match status" value="1"/>
</dbReference>
<dbReference type="PANTHER" id="PTHR47966:SF51">
    <property type="entry name" value="BETA-SITE APP-CLEAVING ENZYME, ISOFORM A-RELATED"/>
    <property type="match status" value="1"/>
</dbReference>
<dbReference type="InterPro" id="IPR034164">
    <property type="entry name" value="Pepsin-like_dom"/>
</dbReference>
<dbReference type="SUPFAM" id="SSF50630">
    <property type="entry name" value="Acid proteases"/>
    <property type="match status" value="1"/>
</dbReference>